<gene>
    <name evidence="2" type="ORF">ELS82_22355</name>
</gene>
<keyword evidence="3" id="KW-1185">Reference proteome</keyword>
<dbReference type="OrthoDB" id="5879386at2"/>
<evidence type="ECO:0000256" key="1">
    <source>
        <dbReference type="SAM" id="Phobius"/>
    </source>
</evidence>
<keyword evidence="1" id="KW-1133">Transmembrane helix</keyword>
<feature type="transmembrane region" description="Helical" evidence="1">
    <location>
        <begin position="114"/>
        <end position="132"/>
    </location>
</feature>
<comment type="caution">
    <text evidence="2">The sequence shown here is derived from an EMBL/GenBank/DDBJ whole genome shotgun (WGS) entry which is preliminary data.</text>
</comment>
<reference evidence="2 3" key="1">
    <citation type="submission" date="2019-01" db="EMBL/GenBank/DDBJ databases">
        <title>Vibrio BEI176 sp. nov, a marine bacterium isolated from China: eastern marignal seas.</title>
        <authorList>
            <person name="Li B."/>
        </authorList>
    </citation>
    <scope>NUCLEOTIDE SEQUENCE [LARGE SCALE GENOMIC DNA]</scope>
    <source>
        <strain evidence="2 3">BEI176</strain>
    </source>
</reference>
<dbReference type="RefSeq" id="WP_134837417.1">
    <property type="nucleotide sequence ID" value="NZ_SATR01000069.1"/>
</dbReference>
<feature type="transmembrane region" description="Helical" evidence="1">
    <location>
        <begin position="33"/>
        <end position="51"/>
    </location>
</feature>
<dbReference type="EMBL" id="SATR01000069">
    <property type="protein sequence ID" value="TFH89417.1"/>
    <property type="molecule type" value="Genomic_DNA"/>
</dbReference>
<accession>A0A4Y8W9A7</accession>
<keyword evidence="1" id="KW-0812">Transmembrane</keyword>
<feature type="transmembrane region" description="Helical" evidence="1">
    <location>
        <begin position="169"/>
        <end position="189"/>
    </location>
</feature>
<dbReference type="Proteomes" id="UP000297753">
    <property type="component" value="Unassembled WGS sequence"/>
</dbReference>
<name>A0A4Y8W9A7_9VIBR</name>
<dbReference type="AlphaFoldDB" id="A0A4Y8W9A7"/>
<evidence type="ECO:0008006" key="4">
    <source>
        <dbReference type="Google" id="ProtNLM"/>
    </source>
</evidence>
<keyword evidence="1" id="KW-0472">Membrane</keyword>
<evidence type="ECO:0000313" key="2">
    <source>
        <dbReference type="EMBL" id="TFH89417.1"/>
    </source>
</evidence>
<feature type="transmembrane region" description="Helical" evidence="1">
    <location>
        <begin position="138"/>
        <end position="157"/>
    </location>
</feature>
<protein>
    <recommendedName>
        <fullName evidence="4">DMT family transporter</fullName>
    </recommendedName>
</protein>
<sequence length="290" mass="31538">MLGLGLIVASVALQAFALSRVSFQLGNQEIMAFSSMSFFLCSFVFFCKLIVSKPLVIDRVKVIALAKMNVYTLLAFLAFHLALMYLPASSAALIEASIALVVVSILTRESLTRLLQAVAIVMVTLAFAFHTNDMDQPFIVGLLLSGVAGIGAAVISFKSHSDNMGYLSVDEMLAFRFLLSGAIATLLVISTDSDVAYNIDYGNILPLSLFGFVLPFYLLQKGMEVTRPILTVCMLSIIPATSYLFESILYRHASVIESGLMGLAVLLILTYSTSNRVRQTSNTLNRQSSE</sequence>
<feature type="transmembrane region" description="Helical" evidence="1">
    <location>
        <begin position="201"/>
        <end position="219"/>
    </location>
</feature>
<proteinExistence type="predicted"/>
<feature type="transmembrane region" description="Helical" evidence="1">
    <location>
        <begin position="251"/>
        <end position="271"/>
    </location>
</feature>
<organism evidence="2 3">
    <name type="scientific">Vibrio ouci</name>
    <dbReference type="NCBI Taxonomy" id="2499078"/>
    <lineage>
        <taxon>Bacteria</taxon>
        <taxon>Pseudomonadati</taxon>
        <taxon>Pseudomonadota</taxon>
        <taxon>Gammaproteobacteria</taxon>
        <taxon>Vibrionales</taxon>
        <taxon>Vibrionaceae</taxon>
        <taxon>Vibrio</taxon>
    </lineage>
</organism>
<evidence type="ECO:0000313" key="3">
    <source>
        <dbReference type="Proteomes" id="UP000297753"/>
    </source>
</evidence>